<gene>
    <name evidence="5" type="ORF">EV690_1157</name>
</gene>
<dbReference type="InterPro" id="IPR046335">
    <property type="entry name" value="LacI/GalR-like_sensor"/>
</dbReference>
<comment type="caution">
    <text evidence="5">The sequence shown here is derived from an EMBL/GenBank/DDBJ whole genome shotgun (WGS) entry which is preliminary data.</text>
</comment>
<dbReference type="GO" id="GO:0000976">
    <property type="term" value="F:transcription cis-regulatory region binding"/>
    <property type="evidence" value="ECO:0007669"/>
    <property type="project" value="TreeGrafter"/>
</dbReference>
<dbReference type="SUPFAM" id="SSF53822">
    <property type="entry name" value="Periplasmic binding protein-like I"/>
    <property type="match status" value="1"/>
</dbReference>
<dbReference type="PROSITE" id="PS50932">
    <property type="entry name" value="HTH_LACI_2"/>
    <property type="match status" value="1"/>
</dbReference>
<evidence type="ECO:0000259" key="4">
    <source>
        <dbReference type="PROSITE" id="PS50932"/>
    </source>
</evidence>
<dbReference type="Gene3D" id="1.10.260.40">
    <property type="entry name" value="lambda repressor-like DNA-binding domains"/>
    <property type="match status" value="1"/>
</dbReference>
<keyword evidence="6" id="KW-1185">Reference proteome</keyword>
<evidence type="ECO:0000256" key="2">
    <source>
        <dbReference type="ARBA" id="ARBA00023125"/>
    </source>
</evidence>
<accession>A0A4R1K4F6</accession>
<dbReference type="CDD" id="cd06270">
    <property type="entry name" value="PBP1_GalS-like"/>
    <property type="match status" value="1"/>
</dbReference>
<reference evidence="5 6" key="1">
    <citation type="submission" date="2019-03" db="EMBL/GenBank/DDBJ databases">
        <title>Genomic Encyclopedia of Type Strains, Phase IV (KMG-IV): sequencing the most valuable type-strain genomes for metagenomic binning, comparative biology and taxonomic classification.</title>
        <authorList>
            <person name="Goeker M."/>
        </authorList>
    </citation>
    <scope>NUCLEOTIDE SEQUENCE [LARGE SCALE GENOMIC DNA]</scope>
    <source>
        <strain evidence="5 6">DSM 18577</strain>
    </source>
</reference>
<dbReference type="PANTHER" id="PTHR30146:SF98">
    <property type="entry name" value="HTH-TYPE TRANSCRIPTIONAL REGULATOR GALR"/>
    <property type="match status" value="1"/>
</dbReference>
<evidence type="ECO:0000313" key="6">
    <source>
        <dbReference type="Proteomes" id="UP000295565"/>
    </source>
</evidence>
<sequence length="336" mass="36450">MITIKDVAKAAGVSIATTSRVINNAPHTSAKAQQAVQRAMKQLGYRPNANARALVSQSNYTVGVLVNNMSSPFFGTMVDAIDAIVTAENKQLLVGSGQHQADKEAHAIELLANSGCRSLIIHSKGLSDSQLLAYLNEFPAMVILNRVVPKAEDRCIALDNFQGAYMACEFLIQQGHRHIGYLCSSAPIEDARDRLAGHLAALKAYHIDLNDDAVAYGEPNEKGGEKTTTALLAKNLPITAIACYNDDMAAGCMSVLHENNIQIPTHVSVIGFDNSHIAQYLYPKLTTMHYPIKIMAEQAAQHALTLVHSELKTSACRLYKPTLIRRYSVGPVANSR</sequence>
<dbReference type="Gene3D" id="3.40.50.2300">
    <property type="match status" value="2"/>
</dbReference>
<evidence type="ECO:0000313" key="5">
    <source>
        <dbReference type="EMBL" id="TCK58994.1"/>
    </source>
</evidence>
<dbReference type="InterPro" id="IPR010982">
    <property type="entry name" value="Lambda_DNA-bd_dom_sf"/>
</dbReference>
<dbReference type="Pfam" id="PF00356">
    <property type="entry name" value="LacI"/>
    <property type="match status" value="1"/>
</dbReference>
<protein>
    <submittedName>
        <fullName evidence="5">LacI family transcriptional regulator</fullName>
    </submittedName>
</protein>
<keyword evidence="3" id="KW-0804">Transcription</keyword>
<dbReference type="CDD" id="cd01392">
    <property type="entry name" value="HTH_LacI"/>
    <property type="match status" value="1"/>
</dbReference>
<keyword evidence="2" id="KW-0238">DNA-binding</keyword>
<dbReference type="GO" id="GO:0003700">
    <property type="term" value="F:DNA-binding transcription factor activity"/>
    <property type="evidence" value="ECO:0007669"/>
    <property type="project" value="TreeGrafter"/>
</dbReference>
<evidence type="ECO:0000256" key="1">
    <source>
        <dbReference type="ARBA" id="ARBA00023015"/>
    </source>
</evidence>
<dbReference type="EMBL" id="SMGD01000011">
    <property type="protein sequence ID" value="TCK58994.1"/>
    <property type="molecule type" value="Genomic_DNA"/>
</dbReference>
<dbReference type="InterPro" id="IPR028082">
    <property type="entry name" value="Peripla_BP_I"/>
</dbReference>
<feature type="domain" description="HTH lacI-type" evidence="4">
    <location>
        <begin position="2"/>
        <end position="56"/>
    </location>
</feature>
<dbReference type="InterPro" id="IPR000843">
    <property type="entry name" value="HTH_LacI"/>
</dbReference>
<dbReference type="Proteomes" id="UP000295565">
    <property type="component" value="Unassembled WGS sequence"/>
</dbReference>
<name>A0A4R1K4F6_9GAMM</name>
<dbReference type="PRINTS" id="PR00036">
    <property type="entry name" value="HTHLACI"/>
</dbReference>
<proteinExistence type="predicted"/>
<dbReference type="SMART" id="SM00354">
    <property type="entry name" value="HTH_LACI"/>
    <property type="match status" value="1"/>
</dbReference>
<organism evidence="5 6">
    <name type="scientific">Celerinatantimonas diazotrophica</name>
    <dbReference type="NCBI Taxonomy" id="412034"/>
    <lineage>
        <taxon>Bacteria</taxon>
        <taxon>Pseudomonadati</taxon>
        <taxon>Pseudomonadota</taxon>
        <taxon>Gammaproteobacteria</taxon>
        <taxon>Celerinatantimonadaceae</taxon>
        <taxon>Celerinatantimonas</taxon>
    </lineage>
</organism>
<dbReference type="OrthoDB" id="9798934at2"/>
<dbReference type="Pfam" id="PF13377">
    <property type="entry name" value="Peripla_BP_3"/>
    <property type="match status" value="1"/>
</dbReference>
<dbReference type="PANTHER" id="PTHR30146">
    <property type="entry name" value="LACI-RELATED TRANSCRIPTIONAL REPRESSOR"/>
    <property type="match status" value="1"/>
</dbReference>
<evidence type="ECO:0000256" key="3">
    <source>
        <dbReference type="ARBA" id="ARBA00023163"/>
    </source>
</evidence>
<dbReference type="SUPFAM" id="SSF47413">
    <property type="entry name" value="lambda repressor-like DNA-binding domains"/>
    <property type="match status" value="1"/>
</dbReference>
<dbReference type="AlphaFoldDB" id="A0A4R1K4F6"/>
<keyword evidence="1" id="KW-0805">Transcription regulation</keyword>
<dbReference type="RefSeq" id="WP_131911928.1">
    <property type="nucleotide sequence ID" value="NZ_OU594967.1"/>
</dbReference>